<evidence type="ECO:0000313" key="1">
    <source>
        <dbReference type="EMBL" id="UWP79535.1"/>
    </source>
</evidence>
<name>A0ABY5VQS6_9ACTN</name>
<dbReference type="Proteomes" id="UP001059617">
    <property type="component" value="Chromosome"/>
</dbReference>
<dbReference type="RefSeq" id="WP_259857293.1">
    <property type="nucleotide sequence ID" value="NZ_BAAAST010000072.1"/>
</dbReference>
<evidence type="ECO:0008006" key="3">
    <source>
        <dbReference type="Google" id="ProtNLM"/>
    </source>
</evidence>
<dbReference type="EMBL" id="CP073720">
    <property type="protein sequence ID" value="UWP79535.1"/>
    <property type="molecule type" value="Genomic_DNA"/>
</dbReference>
<reference evidence="1" key="1">
    <citation type="submission" date="2021-04" db="EMBL/GenBank/DDBJ databases">
        <authorList>
            <person name="Hartkoorn R.C."/>
            <person name="Beaudoing E."/>
            <person name="Hot D."/>
        </authorList>
    </citation>
    <scope>NUCLEOTIDE SEQUENCE</scope>
    <source>
        <strain evidence="1">NRRL B-16292</strain>
    </source>
</reference>
<keyword evidence="2" id="KW-1185">Reference proteome</keyword>
<organism evidence="1 2">
    <name type="scientific">Dactylosporangium fulvum</name>
    <dbReference type="NCBI Taxonomy" id="53359"/>
    <lineage>
        <taxon>Bacteria</taxon>
        <taxon>Bacillati</taxon>
        <taxon>Actinomycetota</taxon>
        <taxon>Actinomycetes</taxon>
        <taxon>Micromonosporales</taxon>
        <taxon>Micromonosporaceae</taxon>
        <taxon>Dactylosporangium</taxon>
    </lineage>
</organism>
<gene>
    <name evidence="1" type="ORF">Dfulv_30760</name>
</gene>
<proteinExistence type="predicted"/>
<reference evidence="1" key="2">
    <citation type="submission" date="2022-09" db="EMBL/GenBank/DDBJ databases">
        <title>Biosynthetic gene clusters of Dactylosporangioum fulvum.</title>
        <authorList>
            <person name="Caradec T."/>
        </authorList>
    </citation>
    <scope>NUCLEOTIDE SEQUENCE</scope>
    <source>
        <strain evidence="1">NRRL B-16292</strain>
    </source>
</reference>
<evidence type="ECO:0000313" key="2">
    <source>
        <dbReference type="Proteomes" id="UP001059617"/>
    </source>
</evidence>
<protein>
    <recommendedName>
        <fullName evidence="3">Secreted protein</fullName>
    </recommendedName>
</protein>
<accession>A0ABY5VQS6</accession>
<sequence length="73" mass="7900">MTRELSRLLARAAAAVLTEVTGFFVFAERHIVGGSTGSVRPSRRAFAGDRSARPLCHNAMRPARVGLKPHASR</sequence>